<dbReference type="Proteomes" id="UP000701853">
    <property type="component" value="Chromosome 8"/>
</dbReference>
<dbReference type="EMBL" id="JAHUZN010000008">
    <property type="protein sequence ID" value="KAG8484961.1"/>
    <property type="molecule type" value="Genomic_DNA"/>
</dbReference>
<reference evidence="1 2" key="1">
    <citation type="journal article" date="2021" name="bioRxiv">
        <title>The Gossypium anomalum genome as a resource for cotton improvement and evolutionary analysis of hybrid incompatibility.</title>
        <authorList>
            <person name="Grover C.E."/>
            <person name="Yuan D."/>
            <person name="Arick M.A."/>
            <person name="Miller E.R."/>
            <person name="Hu G."/>
            <person name="Peterson D.G."/>
            <person name="Wendel J.F."/>
            <person name="Udall J.A."/>
        </authorList>
    </citation>
    <scope>NUCLEOTIDE SEQUENCE [LARGE SCALE GENOMIC DNA]</scope>
    <source>
        <strain evidence="1">JFW-Udall</strain>
        <tissue evidence="1">Leaf</tissue>
    </source>
</reference>
<evidence type="ECO:0000313" key="2">
    <source>
        <dbReference type="Proteomes" id="UP000701853"/>
    </source>
</evidence>
<organism evidence="1 2">
    <name type="scientific">Gossypium anomalum</name>
    <dbReference type="NCBI Taxonomy" id="47600"/>
    <lineage>
        <taxon>Eukaryota</taxon>
        <taxon>Viridiplantae</taxon>
        <taxon>Streptophyta</taxon>
        <taxon>Embryophyta</taxon>
        <taxon>Tracheophyta</taxon>
        <taxon>Spermatophyta</taxon>
        <taxon>Magnoliopsida</taxon>
        <taxon>eudicotyledons</taxon>
        <taxon>Gunneridae</taxon>
        <taxon>Pentapetalae</taxon>
        <taxon>rosids</taxon>
        <taxon>malvids</taxon>
        <taxon>Malvales</taxon>
        <taxon>Malvaceae</taxon>
        <taxon>Malvoideae</taxon>
        <taxon>Gossypium</taxon>
    </lineage>
</organism>
<evidence type="ECO:0000313" key="1">
    <source>
        <dbReference type="EMBL" id="KAG8484961.1"/>
    </source>
</evidence>
<dbReference type="AlphaFoldDB" id="A0A8J5Y8H0"/>
<protein>
    <submittedName>
        <fullName evidence="1">Uncharacterized protein</fullName>
    </submittedName>
</protein>
<keyword evidence="2" id="KW-1185">Reference proteome</keyword>
<name>A0A8J5Y8H0_9ROSI</name>
<gene>
    <name evidence="1" type="ORF">CXB51_021780</name>
</gene>
<comment type="caution">
    <text evidence="1">The sequence shown here is derived from an EMBL/GenBank/DDBJ whole genome shotgun (WGS) entry which is preliminary data.</text>
</comment>
<sequence length="189" mass="20789">MGAATNLFRCDWITFKTFCFKSLVLVCAIKRTGSGVGYVRGRISTLVTPKIGSGPCAHAPTRRPKGHCIRRSESSKNSRLFRSKKQPLFITKTGKEIEDFFLFLAHCVFDRIPMISALTTVPRPEGKPEIAVLDGRLDGASVCIDGLDLGSCTDAPRSFQKLLRREGKELGLKTLADNFGFFGLLLFGS</sequence>
<accession>A0A8J5Y8H0</accession>
<proteinExistence type="predicted"/>